<dbReference type="SUPFAM" id="SSF53254">
    <property type="entry name" value="Phosphoglycerate mutase-like"/>
    <property type="match status" value="1"/>
</dbReference>
<organism evidence="3 4">
    <name type="scientific">Hericium alpestre</name>
    <dbReference type="NCBI Taxonomy" id="135208"/>
    <lineage>
        <taxon>Eukaryota</taxon>
        <taxon>Fungi</taxon>
        <taxon>Dikarya</taxon>
        <taxon>Basidiomycota</taxon>
        <taxon>Agaricomycotina</taxon>
        <taxon>Agaricomycetes</taxon>
        <taxon>Russulales</taxon>
        <taxon>Hericiaceae</taxon>
        <taxon>Hericium</taxon>
    </lineage>
</organism>
<keyword evidence="4" id="KW-1185">Reference proteome</keyword>
<dbReference type="EMBL" id="SFCI01000043">
    <property type="protein sequence ID" value="TFY83225.1"/>
    <property type="molecule type" value="Genomic_DNA"/>
</dbReference>
<keyword evidence="2" id="KW-1133">Transmembrane helix</keyword>
<accession>A0A4Z0A928</accession>
<evidence type="ECO:0000313" key="4">
    <source>
        <dbReference type="Proteomes" id="UP000298061"/>
    </source>
</evidence>
<dbReference type="Proteomes" id="UP000298061">
    <property type="component" value="Unassembled WGS sequence"/>
</dbReference>
<feature type="region of interest" description="Disordered" evidence="1">
    <location>
        <begin position="1"/>
        <end position="21"/>
    </location>
</feature>
<dbReference type="InterPro" id="IPR029033">
    <property type="entry name" value="His_PPase_superfam"/>
</dbReference>
<evidence type="ECO:0000256" key="1">
    <source>
        <dbReference type="SAM" id="MobiDB-lite"/>
    </source>
</evidence>
<keyword evidence="2" id="KW-0472">Membrane</keyword>
<gene>
    <name evidence="3" type="ORF">EWM64_g780</name>
</gene>
<feature type="transmembrane region" description="Helical" evidence="2">
    <location>
        <begin position="394"/>
        <end position="415"/>
    </location>
</feature>
<reference evidence="3 4" key="1">
    <citation type="submission" date="2019-02" db="EMBL/GenBank/DDBJ databases">
        <title>Genome sequencing of the rare red list fungi Hericium alpestre (H. flagellum).</title>
        <authorList>
            <person name="Buettner E."/>
            <person name="Kellner H."/>
        </authorList>
    </citation>
    <scope>NUCLEOTIDE SEQUENCE [LARGE SCALE GENOMIC DNA]</scope>
    <source>
        <strain evidence="3 4">DSM 108284</strain>
    </source>
</reference>
<proteinExistence type="predicted"/>
<evidence type="ECO:0000313" key="3">
    <source>
        <dbReference type="EMBL" id="TFY83225.1"/>
    </source>
</evidence>
<dbReference type="OrthoDB" id="258392at2759"/>
<dbReference type="Gene3D" id="3.40.50.1240">
    <property type="entry name" value="Phosphoglycerate mutase-like"/>
    <property type="match status" value="1"/>
</dbReference>
<comment type="caution">
    <text evidence="3">The sequence shown here is derived from an EMBL/GenBank/DDBJ whole genome shotgun (WGS) entry which is preliminary data.</text>
</comment>
<dbReference type="STRING" id="135208.A0A4Z0A928"/>
<sequence>MATTSTTTKVPRRSEAHTRSARCTARYAPRSSQLHHPDPAVPLPQAQSHELGCYLRRQDFTLSSPNFIRGVKADQVNTCIKNGGEGRIVFDSTIALLQSLFPPTEQNSITLANGTTIVAPLGGYQYVPAETVEPSNDRSLESWTDCPAFEKHISAFHSSGDFKEKEQHSGKFFTEAKDFVFGRPATLVNAMNIFDFMNHELTHNKSYAHRLPPTFIEQARHWANYREDGVFSDKDMGGVGNIAGRTLLRSIISSLQRVTYDGDPLQFLIESTTYQPFISLFHQTEMIEDDESLRGIPDYASAIAIELRRGSLPDNRDFLRFKFKNGTSEEEFRTLHVFGHKGDIPLTEFIYRVENSVISSNRDWLRVCGGSSAMLDQPWLPGLPTLSEAQTSTAATATFSALFTALLVLFAFAAIKMIQRIRARRIKLNGLESSIAAGPSAFTVPASEKHCLLATL</sequence>
<protein>
    <submittedName>
        <fullName evidence="3">Uncharacterized protein</fullName>
    </submittedName>
</protein>
<feature type="region of interest" description="Disordered" evidence="1">
    <location>
        <begin position="26"/>
        <end position="45"/>
    </location>
</feature>
<dbReference type="AlphaFoldDB" id="A0A4Z0A928"/>
<keyword evidence="2" id="KW-0812">Transmembrane</keyword>
<evidence type="ECO:0000256" key="2">
    <source>
        <dbReference type="SAM" id="Phobius"/>
    </source>
</evidence>
<name>A0A4Z0A928_9AGAM</name>